<evidence type="ECO:0000313" key="1">
    <source>
        <dbReference type="EMBL" id="KAJ8353399.1"/>
    </source>
</evidence>
<evidence type="ECO:0000313" key="2">
    <source>
        <dbReference type="Proteomes" id="UP001152622"/>
    </source>
</evidence>
<comment type="caution">
    <text evidence="1">The sequence shown here is derived from an EMBL/GenBank/DDBJ whole genome shotgun (WGS) entry which is preliminary data.</text>
</comment>
<dbReference type="AlphaFoldDB" id="A0A9Q1F8N3"/>
<dbReference type="EMBL" id="JAINUF010000007">
    <property type="protein sequence ID" value="KAJ8353399.1"/>
    <property type="molecule type" value="Genomic_DNA"/>
</dbReference>
<reference evidence="1" key="1">
    <citation type="journal article" date="2023" name="Science">
        <title>Genome structures resolve the early diversification of teleost fishes.</title>
        <authorList>
            <person name="Parey E."/>
            <person name="Louis A."/>
            <person name="Montfort J."/>
            <person name="Bouchez O."/>
            <person name="Roques C."/>
            <person name="Iampietro C."/>
            <person name="Lluch J."/>
            <person name="Castinel A."/>
            <person name="Donnadieu C."/>
            <person name="Desvignes T."/>
            <person name="Floi Bucao C."/>
            <person name="Jouanno E."/>
            <person name="Wen M."/>
            <person name="Mejri S."/>
            <person name="Dirks R."/>
            <person name="Jansen H."/>
            <person name="Henkel C."/>
            <person name="Chen W.J."/>
            <person name="Zahm M."/>
            <person name="Cabau C."/>
            <person name="Klopp C."/>
            <person name="Thompson A.W."/>
            <person name="Robinson-Rechavi M."/>
            <person name="Braasch I."/>
            <person name="Lecointre G."/>
            <person name="Bobe J."/>
            <person name="Postlethwait J.H."/>
            <person name="Berthelot C."/>
            <person name="Roest Crollius H."/>
            <person name="Guiguen Y."/>
        </authorList>
    </citation>
    <scope>NUCLEOTIDE SEQUENCE</scope>
    <source>
        <strain evidence="1">WJC10195</strain>
    </source>
</reference>
<accession>A0A9Q1F8N3</accession>
<gene>
    <name evidence="1" type="ORF">SKAU_G00209660</name>
</gene>
<proteinExistence type="predicted"/>
<protein>
    <submittedName>
        <fullName evidence="1">Uncharacterized protein</fullName>
    </submittedName>
</protein>
<keyword evidence="2" id="KW-1185">Reference proteome</keyword>
<sequence length="140" mass="15476">MRAEFGNAKRLLRTCPGVKFDLFYLAELRITLPGGAVPAGRMGVGWGGLCVARRGVFRMCGARSSGWGVVCPAVIKACEAVIEDLYSDQLLLNKRLEDQFSLIAPHPLQNVMHDIRCYVFNHMIALKLVEDTFSFQAGLC</sequence>
<organism evidence="1 2">
    <name type="scientific">Synaphobranchus kaupii</name>
    <name type="common">Kaup's arrowtooth eel</name>
    <dbReference type="NCBI Taxonomy" id="118154"/>
    <lineage>
        <taxon>Eukaryota</taxon>
        <taxon>Metazoa</taxon>
        <taxon>Chordata</taxon>
        <taxon>Craniata</taxon>
        <taxon>Vertebrata</taxon>
        <taxon>Euteleostomi</taxon>
        <taxon>Actinopterygii</taxon>
        <taxon>Neopterygii</taxon>
        <taxon>Teleostei</taxon>
        <taxon>Anguilliformes</taxon>
        <taxon>Synaphobranchidae</taxon>
        <taxon>Synaphobranchus</taxon>
    </lineage>
</organism>
<dbReference type="Proteomes" id="UP001152622">
    <property type="component" value="Chromosome 7"/>
</dbReference>
<name>A0A9Q1F8N3_SYNKA</name>